<reference evidence="3" key="1">
    <citation type="submission" date="2020-09" db="EMBL/GenBank/DDBJ databases">
        <authorList>
            <person name="Kim M.K."/>
        </authorList>
    </citation>
    <scope>NUCLEOTIDE SEQUENCE</scope>
    <source>
        <strain evidence="3">BT702</strain>
    </source>
</reference>
<feature type="signal peptide" evidence="1">
    <location>
        <begin position="1"/>
        <end position="20"/>
    </location>
</feature>
<keyword evidence="4" id="KW-1185">Reference proteome</keyword>
<proteinExistence type="predicted"/>
<dbReference type="Pfam" id="PF14534">
    <property type="entry name" value="DUF4440"/>
    <property type="match status" value="1"/>
</dbReference>
<name>A0A927AVA5_9BACT</name>
<feature type="domain" description="DUF4440" evidence="2">
    <location>
        <begin position="36"/>
        <end position="142"/>
    </location>
</feature>
<keyword evidence="1" id="KW-0732">Signal</keyword>
<feature type="chain" id="PRO_5037172992" evidence="1">
    <location>
        <begin position="21"/>
        <end position="259"/>
    </location>
</feature>
<sequence length="259" mass="29076">MNKRVPLFLFFVCSVGQSYAQTSPASASLSPDQQTILQLERELVNAYNTADAKTYERLLADDMAVYITNSGRVRTKQRLLAGLTTVTPDDKCEIMDMSVNVWDNSAVTSGILIYTPKNQKGAATRYSRVTNMFLKRPGGWQLVAAHFTPMLWWQVRPPEDKQLIVLKALDCSQESALRSPVEVDVRAYMKTTNLTDKPISSQWITYDGKRDSTQKVTIEPGQSRDVYTFLNNAFIVTDTDGKCLAIYKAQKEPGLMAVK</sequence>
<accession>A0A927AVA5</accession>
<dbReference type="InterPro" id="IPR032710">
    <property type="entry name" value="NTF2-like_dom_sf"/>
</dbReference>
<organism evidence="3 4">
    <name type="scientific">Spirosoma profusum</name>
    <dbReference type="NCBI Taxonomy" id="2771354"/>
    <lineage>
        <taxon>Bacteria</taxon>
        <taxon>Pseudomonadati</taxon>
        <taxon>Bacteroidota</taxon>
        <taxon>Cytophagia</taxon>
        <taxon>Cytophagales</taxon>
        <taxon>Cytophagaceae</taxon>
        <taxon>Spirosoma</taxon>
    </lineage>
</organism>
<dbReference type="SUPFAM" id="SSF54427">
    <property type="entry name" value="NTF2-like"/>
    <property type="match status" value="1"/>
</dbReference>
<evidence type="ECO:0000313" key="3">
    <source>
        <dbReference type="EMBL" id="MBD2705072.1"/>
    </source>
</evidence>
<dbReference type="InterPro" id="IPR027843">
    <property type="entry name" value="DUF4440"/>
</dbReference>
<protein>
    <submittedName>
        <fullName evidence="3">DUF4440 domain-containing protein</fullName>
    </submittedName>
</protein>
<dbReference type="Proteomes" id="UP000598820">
    <property type="component" value="Unassembled WGS sequence"/>
</dbReference>
<evidence type="ECO:0000256" key="1">
    <source>
        <dbReference type="SAM" id="SignalP"/>
    </source>
</evidence>
<dbReference type="InterPro" id="IPR037140">
    <property type="entry name" value="VHL_beta_dom_sf"/>
</dbReference>
<evidence type="ECO:0000259" key="2">
    <source>
        <dbReference type="Pfam" id="PF14534"/>
    </source>
</evidence>
<comment type="caution">
    <text evidence="3">The sequence shown here is derived from an EMBL/GenBank/DDBJ whole genome shotgun (WGS) entry which is preliminary data.</text>
</comment>
<dbReference type="EMBL" id="JACWZY010000044">
    <property type="protein sequence ID" value="MBD2705072.1"/>
    <property type="molecule type" value="Genomic_DNA"/>
</dbReference>
<dbReference type="AlphaFoldDB" id="A0A927AVA5"/>
<gene>
    <name evidence="3" type="ORF">IC229_30885</name>
</gene>
<evidence type="ECO:0000313" key="4">
    <source>
        <dbReference type="Proteomes" id="UP000598820"/>
    </source>
</evidence>
<dbReference type="Gene3D" id="2.60.40.780">
    <property type="entry name" value="von Hippel-Lindau disease tumour suppressor, beta domain"/>
    <property type="match status" value="1"/>
</dbReference>
<dbReference type="RefSeq" id="WP_190892170.1">
    <property type="nucleotide sequence ID" value="NZ_JACWZY010000044.1"/>
</dbReference>
<dbReference type="Gene3D" id="3.10.450.50">
    <property type="match status" value="1"/>
</dbReference>